<proteinExistence type="predicted"/>
<organism evidence="2">
    <name type="scientific">viral metagenome</name>
    <dbReference type="NCBI Taxonomy" id="1070528"/>
    <lineage>
        <taxon>unclassified sequences</taxon>
        <taxon>metagenomes</taxon>
        <taxon>organismal metagenomes</taxon>
    </lineage>
</organism>
<keyword evidence="1" id="KW-1133">Transmembrane helix</keyword>
<dbReference type="EMBL" id="MN739380">
    <property type="protein sequence ID" value="QHT01694.1"/>
    <property type="molecule type" value="Genomic_DNA"/>
</dbReference>
<sequence>MMSIQSTYIGNQNKDPTFLTTLKAIYAVIYDEVSPSITDNTYASLLDNLQLLYVCHVKVVVVLIVITLLLILALLIILVMLLLR</sequence>
<reference evidence="2" key="1">
    <citation type="journal article" date="2020" name="Nature">
        <title>Giant virus diversity and host interactions through global metagenomics.</title>
        <authorList>
            <person name="Schulz F."/>
            <person name="Roux S."/>
            <person name="Paez-Espino D."/>
            <person name="Jungbluth S."/>
            <person name="Walsh D.A."/>
            <person name="Denef V.J."/>
            <person name="McMahon K.D."/>
            <person name="Konstantinidis K.T."/>
            <person name="Eloe-Fadrosh E.A."/>
            <person name="Kyrpides N.C."/>
            <person name="Woyke T."/>
        </authorList>
    </citation>
    <scope>NUCLEOTIDE SEQUENCE</scope>
    <source>
        <strain evidence="2">GVMAG-M-3300020523-10</strain>
    </source>
</reference>
<dbReference type="AlphaFoldDB" id="A0A6C0CDQ2"/>
<protein>
    <submittedName>
        <fullName evidence="2">Uncharacterized protein</fullName>
    </submittedName>
</protein>
<evidence type="ECO:0000256" key="1">
    <source>
        <dbReference type="SAM" id="Phobius"/>
    </source>
</evidence>
<keyword evidence="1" id="KW-0472">Membrane</keyword>
<accession>A0A6C0CDQ2</accession>
<keyword evidence="1" id="KW-0812">Transmembrane</keyword>
<evidence type="ECO:0000313" key="2">
    <source>
        <dbReference type="EMBL" id="QHT01694.1"/>
    </source>
</evidence>
<name>A0A6C0CDQ2_9ZZZZ</name>
<feature type="transmembrane region" description="Helical" evidence="1">
    <location>
        <begin position="59"/>
        <end position="83"/>
    </location>
</feature>